<dbReference type="SMART" id="SM00240">
    <property type="entry name" value="FHA"/>
    <property type="match status" value="1"/>
</dbReference>
<dbReference type="Proteomes" id="UP001301769">
    <property type="component" value="Unassembled WGS sequence"/>
</dbReference>
<feature type="domain" description="FHA" evidence="3">
    <location>
        <begin position="33"/>
        <end position="94"/>
    </location>
</feature>
<keyword evidence="2" id="KW-0812">Transmembrane</keyword>
<feature type="compositionally biased region" description="Low complexity" evidence="1">
    <location>
        <begin position="315"/>
        <end position="330"/>
    </location>
</feature>
<feature type="region of interest" description="Disordered" evidence="1">
    <location>
        <begin position="568"/>
        <end position="640"/>
    </location>
</feature>
<dbReference type="Pfam" id="PF00498">
    <property type="entry name" value="FHA"/>
    <property type="match status" value="1"/>
</dbReference>
<feature type="region of interest" description="Disordered" evidence="1">
    <location>
        <begin position="663"/>
        <end position="695"/>
    </location>
</feature>
<dbReference type="SUPFAM" id="SSF49879">
    <property type="entry name" value="SMAD/FHA domain"/>
    <property type="match status" value="1"/>
</dbReference>
<accession>A0AAN7BBC5</accession>
<proteinExistence type="predicted"/>
<dbReference type="InterPro" id="IPR051176">
    <property type="entry name" value="Cent_Immune-Sig_Mod"/>
</dbReference>
<evidence type="ECO:0000313" key="5">
    <source>
        <dbReference type="Proteomes" id="UP001301769"/>
    </source>
</evidence>
<reference evidence="4" key="2">
    <citation type="submission" date="2023-05" db="EMBL/GenBank/DDBJ databases">
        <authorList>
            <consortium name="Lawrence Berkeley National Laboratory"/>
            <person name="Steindorff A."/>
            <person name="Hensen N."/>
            <person name="Bonometti L."/>
            <person name="Westerberg I."/>
            <person name="Brannstrom I.O."/>
            <person name="Guillou S."/>
            <person name="Cros-Aarteil S."/>
            <person name="Calhoun S."/>
            <person name="Haridas S."/>
            <person name="Kuo A."/>
            <person name="Mondo S."/>
            <person name="Pangilinan J."/>
            <person name="Riley R."/>
            <person name="Labutti K."/>
            <person name="Andreopoulos B."/>
            <person name="Lipzen A."/>
            <person name="Chen C."/>
            <person name="Yanf M."/>
            <person name="Daum C."/>
            <person name="Ng V."/>
            <person name="Clum A."/>
            <person name="Ohm R."/>
            <person name="Martin F."/>
            <person name="Silar P."/>
            <person name="Natvig D."/>
            <person name="Lalanne C."/>
            <person name="Gautier V."/>
            <person name="Ament-Velasquez S.L."/>
            <person name="Kruys A."/>
            <person name="Hutchinson M.I."/>
            <person name="Powell A.J."/>
            <person name="Barry K."/>
            <person name="Miller A.N."/>
            <person name="Grigoriev I.V."/>
            <person name="Debuchy R."/>
            <person name="Gladieux P."/>
            <person name="Thoren M.H."/>
            <person name="Johannesson H."/>
        </authorList>
    </citation>
    <scope>NUCLEOTIDE SEQUENCE</scope>
    <source>
        <strain evidence="4">PSN293</strain>
    </source>
</reference>
<keyword evidence="2" id="KW-1133">Transmembrane helix</keyword>
<feature type="compositionally biased region" description="Polar residues" evidence="1">
    <location>
        <begin position="237"/>
        <end position="269"/>
    </location>
</feature>
<evidence type="ECO:0000256" key="1">
    <source>
        <dbReference type="SAM" id="MobiDB-lite"/>
    </source>
</evidence>
<dbReference type="PROSITE" id="PS50006">
    <property type="entry name" value="FHA_DOMAIN"/>
    <property type="match status" value="1"/>
</dbReference>
<dbReference type="PANTHER" id="PTHR15715:SF48">
    <property type="entry name" value="FHA DOMAIN-CONTAINING PROTEIN"/>
    <property type="match status" value="1"/>
</dbReference>
<dbReference type="Gene3D" id="2.60.200.20">
    <property type="match status" value="1"/>
</dbReference>
<dbReference type="EMBL" id="MU858047">
    <property type="protein sequence ID" value="KAK4219591.1"/>
    <property type="molecule type" value="Genomic_DNA"/>
</dbReference>
<keyword evidence="5" id="KW-1185">Reference proteome</keyword>
<name>A0AAN7BBC5_9PEZI</name>
<comment type="caution">
    <text evidence="4">The sequence shown here is derived from an EMBL/GenBank/DDBJ whole genome shotgun (WGS) entry which is preliminary data.</text>
</comment>
<protein>
    <recommendedName>
        <fullName evidence="3">FHA domain-containing protein</fullName>
    </recommendedName>
</protein>
<dbReference type="InterPro" id="IPR000253">
    <property type="entry name" value="FHA_dom"/>
</dbReference>
<dbReference type="AlphaFoldDB" id="A0AAN7BBC5"/>
<feature type="compositionally biased region" description="Acidic residues" evidence="1">
    <location>
        <begin position="288"/>
        <end position="297"/>
    </location>
</feature>
<evidence type="ECO:0000259" key="3">
    <source>
        <dbReference type="PROSITE" id="PS50006"/>
    </source>
</evidence>
<sequence length="768" mass="83282">MADSVIITLSLDEGQDIPHPHRELVLDRKNNSVVVGRSSKVETKGLVSLPSNAWFRSPVMSRNHAEIVANLDDKKVIIKDLGSLHGTFLNDEKDRLEKGEVREVRNGDKLQLGVSIFRGSDSFPPTTLDIGIEYREKKRDVPTSTFQVPDCSDVEDYSSDCPSDAREVSGQECRPRIVPNAARAVIDLTDLPPKMAVSQVIDLSSPPCSPLSIVDLDESTSVFELPLSDIGPRVPDQTDQTLAQETSSRIASPDLSTTSPNFDAFSPSSPYHDGSSDYGGSVHPSTDGEAEDEDEEMMDRHDFGLNGEINDGEASDLVSVSGQSSSSGLSDPEDYSDSERDEESEGYDEDARDDYSSEDEEDTGFPDEVFRSAFWDESPAKLFVAPLPLQPLESPKAVKSSNLEIRKLLNDEKASYFKEAARVEPQASYSAPTVFTPRDVSPSDAVIARASCTQKEKPKNGAGVTVLGGMIGKEEFFAAREHNKFLAKLQSEHQQRSSVHSLCNEAAPSYSFSLAPVSPMGQFLKRNTDTRGPEIGQHQPPASWYNHVYNKDFEVAKPLARHLADLAESAKPAEPAKPVEPVQTVQATEPAEPAEPAEAAQPAQSAELAEPAEPVVSDDTATSPEATKSSEQVVADDQSLRRSHLGISDIVEDSLPAVPVHQDKTTKETVSTKRKADDISSSTVQEEEWVGERAEKPVTVSIPTQPSPVADKVFAPLVSGTTVSREIDGRPAKRLRHIAERVGYAALGGVTAGAMIFGTLVYTAPTFV</sequence>
<feature type="transmembrane region" description="Helical" evidence="2">
    <location>
        <begin position="742"/>
        <end position="764"/>
    </location>
</feature>
<dbReference type="InterPro" id="IPR008984">
    <property type="entry name" value="SMAD_FHA_dom_sf"/>
</dbReference>
<feature type="compositionally biased region" description="Low complexity" evidence="1">
    <location>
        <begin position="579"/>
        <end position="614"/>
    </location>
</feature>
<dbReference type="GO" id="GO:0005737">
    <property type="term" value="C:cytoplasm"/>
    <property type="evidence" value="ECO:0007669"/>
    <property type="project" value="TreeGrafter"/>
</dbReference>
<keyword evidence="2" id="KW-0472">Membrane</keyword>
<evidence type="ECO:0000313" key="4">
    <source>
        <dbReference type="EMBL" id="KAK4219591.1"/>
    </source>
</evidence>
<feature type="region of interest" description="Disordered" evidence="1">
    <location>
        <begin position="227"/>
        <end position="368"/>
    </location>
</feature>
<feature type="compositionally biased region" description="Basic and acidic residues" evidence="1">
    <location>
        <begin position="663"/>
        <end position="678"/>
    </location>
</feature>
<evidence type="ECO:0000256" key="2">
    <source>
        <dbReference type="SAM" id="Phobius"/>
    </source>
</evidence>
<organism evidence="4 5">
    <name type="scientific">Rhypophila decipiens</name>
    <dbReference type="NCBI Taxonomy" id="261697"/>
    <lineage>
        <taxon>Eukaryota</taxon>
        <taxon>Fungi</taxon>
        <taxon>Dikarya</taxon>
        <taxon>Ascomycota</taxon>
        <taxon>Pezizomycotina</taxon>
        <taxon>Sordariomycetes</taxon>
        <taxon>Sordariomycetidae</taxon>
        <taxon>Sordariales</taxon>
        <taxon>Naviculisporaceae</taxon>
        <taxon>Rhypophila</taxon>
    </lineage>
</organism>
<dbReference type="PANTHER" id="PTHR15715">
    <property type="entry name" value="CENTROSOMAL PROTEIN OF 170 KDA"/>
    <property type="match status" value="1"/>
</dbReference>
<feature type="compositionally biased region" description="Acidic residues" evidence="1">
    <location>
        <begin position="331"/>
        <end position="365"/>
    </location>
</feature>
<gene>
    <name evidence="4" type="ORF">QBC37DRAFT_108721</name>
</gene>
<reference evidence="4" key="1">
    <citation type="journal article" date="2023" name="Mol. Phylogenet. Evol.">
        <title>Genome-scale phylogeny and comparative genomics of the fungal order Sordariales.</title>
        <authorList>
            <person name="Hensen N."/>
            <person name="Bonometti L."/>
            <person name="Westerberg I."/>
            <person name="Brannstrom I.O."/>
            <person name="Guillou S."/>
            <person name="Cros-Aarteil S."/>
            <person name="Calhoun S."/>
            <person name="Haridas S."/>
            <person name="Kuo A."/>
            <person name="Mondo S."/>
            <person name="Pangilinan J."/>
            <person name="Riley R."/>
            <person name="LaButti K."/>
            <person name="Andreopoulos B."/>
            <person name="Lipzen A."/>
            <person name="Chen C."/>
            <person name="Yan M."/>
            <person name="Daum C."/>
            <person name="Ng V."/>
            <person name="Clum A."/>
            <person name="Steindorff A."/>
            <person name="Ohm R.A."/>
            <person name="Martin F."/>
            <person name="Silar P."/>
            <person name="Natvig D.O."/>
            <person name="Lalanne C."/>
            <person name="Gautier V."/>
            <person name="Ament-Velasquez S.L."/>
            <person name="Kruys A."/>
            <person name="Hutchinson M.I."/>
            <person name="Powell A.J."/>
            <person name="Barry K."/>
            <person name="Miller A.N."/>
            <person name="Grigoriev I.V."/>
            <person name="Debuchy R."/>
            <person name="Gladieux P."/>
            <person name="Hiltunen Thoren M."/>
            <person name="Johannesson H."/>
        </authorList>
    </citation>
    <scope>NUCLEOTIDE SEQUENCE</scope>
    <source>
        <strain evidence="4">PSN293</strain>
    </source>
</reference>
<feature type="compositionally biased region" description="Polar residues" evidence="1">
    <location>
        <begin position="619"/>
        <end position="632"/>
    </location>
</feature>